<evidence type="ECO:0000256" key="1">
    <source>
        <dbReference type="SAM" id="MobiDB-lite"/>
    </source>
</evidence>
<keyword evidence="3" id="KW-1185">Reference proteome</keyword>
<dbReference type="Proteomes" id="UP000325690">
    <property type="component" value="Unassembled WGS sequence"/>
</dbReference>
<proteinExistence type="predicted"/>
<gene>
    <name evidence="2" type="ORF">MPHL21000_10775</name>
</gene>
<dbReference type="Pfam" id="PF13822">
    <property type="entry name" value="ACC_epsilon"/>
    <property type="match status" value="1"/>
</dbReference>
<organism evidence="2 3">
    <name type="scientific">Mycolicibacterium phlei DSM 43239 = CCUG 21000</name>
    <dbReference type="NCBI Taxonomy" id="1226750"/>
    <lineage>
        <taxon>Bacteria</taxon>
        <taxon>Bacillati</taxon>
        <taxon>Actinomycetota</taxon>
        <taxon>Actinomycetes</taxon>
        <taxon>Mycobacteriales</taxon>
        <taxon>Mycobacteriaceae</taxon>
        <taxon>Mycolicibacterium</taxon>
    </lineage>
</organism>
<feature type="compositionally biased region" description="Basic and acidic residues" evidence="1">
    <location>
        <begin position="1"/>
        <end position="20"/>
    </location>
</feature>
<sequence>MSGANDEKAAEVSEDQKHEPLIQVLKGNPSDEELAAVVAVLAAAAGKPEPLREQERNLWGHPVDRLRYTPYSWQRVTLVERTHMRRR</sequence>
<dbReference type="EMBL" id="ANBP01000012">
    <property type="protein sequence ID" value="KAB7756552.1"/>
    <property type="molecule type" value="Genomic_DNA"/>
</dbReference>
<evidence type="ECO:0008006" key="4">
    <source>
        <dbReference type="Google" id="ProtNLM"/>
    </source>
</evidence>
<dbReference type="InterPro" id="IPR032716">
    <property type="entry name" value="ACC_epsilon"/>
</dbReference>
<dbReference type="GO" id="GO:0004658">
    <property type="term" value="F:propionyl-CoA carboxylase activity"/>
    <property type="evidence" value="ECO:0007669"/>
    <property type="project" value="InterPro"/>
</dbReference>
<accession>A0A5N5V3N9</accession>
<evidence type="ECO:0000313" key="2">
    <source>
        <dbReference type="EMBL" id="KAB7756552.1"/>
    </source>
</evidence>
<name>A0A5N5V3N9_MYCPH</name>
<comment type="caution">
    <text evidence="2">The sequence shown here is derived from an EMBL/GenBank/DDBJ whole genome shotgun (WGS) entry which is preliminary data.</text>
</comment>
<reference evidence="2 3" key="1">
    <citation type="submission" date="2012-10" db="EMBL/GenBank/DDBJ databases">
        <title>The draft sequence of the Mycobacterium pheli genome.</title>
        <authorList>
            <person name="Pettersson B.M.F."/>
            <person name="Das S."/>
            <person name="Dasgupta S."/>
            <person name="Bhattacharya A."/>
            <person name="Kirsebom L.A."/>
        </authorList>
    </citation>
    <scope>NUCLEOTIDE SEQUENCE [LARGE SCALE GENOMIC DNA]</scope>
    <source>
        <strain evidence="2 3">CCUG 21000</strain>
    </source>
</reference>
<protein>
    <recommendedName>
        <fullName evidence="4">Acetyl-CoA carboxylase</fullName>
    </recommendedName>
</protein>
<evidence type="ECO:0000313" key="3">
    <source>
        <dbReference type="Proteomes" id="UP000325690"/>
    </source>
</evidence>
<dbReference type="GO" id="GO:0003989">
    <property type="term" value="F:acetyl-CoA carboxylase activity"/>
    <property type="evidence" value="ECO:0007669"/>
    <property type="project" value="InterPro"/>
</dbReference>
<feature type="region of interest" description="Disordered" evidence="1">
    <location>
        <begin position="1"/>
        <end position="21"/>
    </location>
</feature>
<dbReference type="RefSeq" id="WP_181881960.1">
    <property type="nucleotide sequence ID" value="NZ_ANBO01000023.1"/>
</dbReference>
<dbReference type="GeneID" id="74301968"/>
<dbReference type="AlphaFoldDB" id="A0A5N5V3N9"/>